<feature type="transmembrane region" description="Helical" evidence="4">
    <location>
        <begin position="126"/>
        <end position="147"/>
    </location>
</feature>
<feature type="transmembrane region" description="Helical" evidence="4">
    <location>
        <begin position="100"/>
        <end position="119"/>
    </location>
</feature>
<evidence type="ECO:0000256" key="2">
    <source>
        <dbReference type="ARBA" id="ARBA00022777"/>
    </source>
</evidence>
<evidence type="ECO:0000259" key="5">
    <source>
        <dbReference type="Pfam" id="PF02518"/>
    </source>
</evidence>
<dbReference type="SUPFAM" id="SSF55874">
    <property type="entry name" value="ATPase domain of HSP90 chaperone/DNA topoisomerase II/histidine kinase"/>
    <property type="match status" value="1"/>
</dbReference>
<keyword evidence="4" id="KW-0472">Membrane</keyword>
<feature type="transmembrane region" description="Helical" evidence="4">
    <location>
        <begin position="46"/>
        <end position="63"/>
    </location>
</feature>
<dbReference type="InterPro" id="IPR003594">
    <property type="entry name" value="HATPase_dom"/>
</dbReference>
<dbReference type="Pfam" id="PF02518">
    <property type="entry name" value="HATPase_c"/>
    <property type="match status" value="1"/>
</dbReference>
<keyword evidence="7" id="KW-1185">Reference proteome</keyword>
<organism evidence="6 7">
    <name type="scientific">Diaminobutyricimonas aerilata</name>
    <dbReference type="NCBI Taxonomy" id="1162967"/>
    <lineage>
        <taxon>Bacteria</taxon>
        <taxon>Bacillati</taxon>
        <taxon>Actinomycetota</taxon>
        <taxon>Actinomycetes</taxon>
        <taxon>Micrococcales</taxon>
        <taxon>Microbacteriaceae</taxon>
        <taxon>Diaminobutyricimonas</taxon>
    </lineage>
</organism>
<feature type="transmembrane region" description="Helical" evidence="4">
    <location>
        <begin position="75"/>
        <end position="94"/>
    </location>
</feature>
<evidence type="ECO:0000256" key="3">
    <source>
        <dbReference type="ARBA" id="ARBA00023012"/>
    </source>
</evidence>
<dbReference type="PANTHER" id="PTHR24421">
    <property type="entry name" value="NITRATE/NITRITE SENSOR PROTEIN NARX-RELATED"/>
    <property type="match status" value="1"/>
</dbReference>
<dbReference type="InterPro" id="IPR050482">
    <property type="entry name" value="Sensor_HK_TwoCompSys"/>
</dbReference>
<evidence type="ECO:0000313" key="6">
    <source>
        <dbReference type="EMBL" id="PJJ71116.1"/>
    </source>
</evidence>
<dbReference type="EMBL" id="PGFF01000001">
    <property type="protein sequence ID" value="PJJ71116.1"/>
    <property type="molecule type" value="Genomic_DNA"/>
</dbReference>
<dbReference type="OrthoDB" id="3534856at2"/>
<sequence length="400" mass="42221">MSLGLPAHLAPYSLSRAVARCCHAAAGVHLFAAVLAVTAVQVAEPALLLWPALFAVLPMLVLLRRLSRQRTLFNLVAYLAVGAACTFWYALVFLSQRNALSTADAYVVDFLAVALVLAGGAGPRPLYALLGSTLGLALGQATTALAAAQAGLPQPLDPAPFICYVLMATTLVSLIVTGQGNRAVSPNLHRAERDERISRVRYDMEVKAAALMHDTVLNHLGAVAAAAPGPLIDGLRDQVERDLQTLVGEEWLREEAVVPATRGSRRGPLDAAIAEGRRLGLDVRFSGDPTVLERLDSERATALGLAVSQCLVNVAKHAGTDVAEVVVYDSDTDVTAMVVDGGRGFVPESTAADRLGLRHSVRGRVQAVGGTVEVWSTPGRGTSVLITIPATRARTAEVRR</sequence>
<dbReference type="Gene3D" id="3.30.565.10">
    <property type="entry name" value="Histidine kinase-like ATPase, C-terminal domain"/>
    <property type="match status" value="1"/>
</dbReference>
<comment type="caution">
    <text evidence="6">The sequence shown here is derived from an EMBL/GenBank/DDBJ whole genome shotgun (WGS) entry which is preliminary data.</text>
</comment>
<dbReference type="CDD" id="cd16917">
    <property type="entry name" value="HATPase_UhpB-NarQ-NarX-like"/>
    <property type="match status" value="1"/>
</dbReference>
<feature type="domain" description="Histidine kinase/HSP90-like ATPase" evidence="5">
    <location>
        <begin position="301"/>
        <end position="391"/>
    </location>
</feature>
<protein>
    <submittedName>
        <fullName evidence="6">Signal transduction histidine kinase</fullName>
    </submittedName>
</protein>
<gene>
    <name evidence="6" type="ORF">CLV46_0655</name>
</gene>
<dbReference type="RefSeq" id="WP_100363459.1">
    <property type="nucleotide sequence ID" value="NZ_PGFF01000001.1"/>
</dbReference>
<evidence type="ECO:0000256" key="1">
    <source>
        <dbReference type="ARBA" id="ARBA00022679"/>
    </source>
</evidence>
<dbReference type="Proteomes" id="UP000228758">
    <property type="component" value="Unassembled WGS sequence"/>
</dbReference>
<evidence type="ECO:0000313" key="7">
    <source>
        <dbReference type="Proteomes" id="UP000228758"/>
    </source>
</evidence>
<keyword evidence="1" id="KW-0808">Transferase</keyword>
<dbReference type="GO" id="GO:0000160">
    <property type="term" value="P:phosphorelay signal transduction system"/>
    <property type="evidence" value="ECO:0007669"/>
    <property type="project" value="UniProtKB-KW"/>
</dbReference>
<dbReference type="InterPro" id="IPR036890">
    <property type="entry name" value="HATPase_C_sf"/>
</dbReference>
<keyword evidence="2 6" id="KW-0418">Kinase</keyword>
<evidence type="ECO:0000256" key="4">
    <source>
        <dbReference type="SAM" id="Phobius"/>
    </source>
</evidence>
<proteinExistence type="predicted"/>
<feature type="transmembrane region" description="Helical" evidence="4">
    <location>
        <begin position="159"/>
        <end position="177"/>
    </location>
</feature>
<accession>A0A2M9CGR5</accession>
<dbReference type="AlphaFoldDB" id="A0A2M9CGR5"/>
<dbReference type="GO" id="GO:0016301">
    <property type="term" value="F:kinase activity"/>
    <property type="evidence" value="ECO:0007669"/>
    <property type="project" value="UniProtKB-KW"/>
</dbReference>
<feature type="transmembrane region" description="Helical" evidence="4">
    <location>
        <begin position="21"/>
        <end position="40"/>
    </location>
</feature>
<keyword evidence="4" id="KW-1133">Transmembrane helix</keyword>
<keyword evidence="4" id="KW-0812">Transmembrane</keyword>
<reference evidence="6 7" key="1">
    <citation type="submission" date="2017-11" db="EMBL/GenBank/DDBJ databases">
        <title>Genomic Encyclopedia of Archaeal and Bacterial Type Strains, Phase II (KMG-II): From Individual Species to Whole Genera.</title>
        <authorList>
            <person name="Goeker M."/>
        </authorList>
    </citation>
    <scope>NUCLEOTIDE SEQUENCE [LARGE SCALE GENOMIC DNA]</scope>
    <source>
        <strain evidence="6 7">DSM 27393</strain>
    </source>
</reference>
<name>A0A2M9CGR5_9MICO</name>
<keyword evidence="3" id="KW-0902">Two-component regulatory system</keyword>